<organism evidence="2 3">
    <name type="scientific">Tenebrio molitor</name>
    <name type="common">Yellow mealworm beetle</name>
    <dbReference type="NCBI Taxonomy" id="7067"/>
    <lineage>
        <taxon>Eukaryota</taxon>
        <taxon>Metazoa</taxon>
        <taxon>Ecdysozoa</taxon>
        <taxon>Arthropoda</taxon>
        <taxon>Hexapoda</taxon>
        <taxon>Insecta</taxon>
        <taxon>Pterygota</taxon>
        <taxon>Neoptera</taxon>
        <taxon>Endopterygota</taxon>
        <taxon>Coleoptera</taxon>
        <taxon>Polyphaga</taxon>
        <taxon>Cucujiformia</taxon>
        <taxon>Tenebrionidae</taxon>
        <taxon>Tenebrio</taxon>
    </lineage>
</organism>
<dbReference type="Proteomes" id="UP000719412">
    <property type="component" value="Unassembled WGS sequence"/>
</dbReference>
<feature type="region of interest" description="Disordered" evidence="1">
    <location>
        <begin position="355"/>
        <end position="391"/>
    </location>
</feature>
<reference evidence="2" key="1">
    <citation type="journal article" date="2020" name="J Insects Food Feed">
        <title>The yellow mealworm (Tenebrio molitor) genome: a resource for the emerging insects as food and feed industry.</title>
        <authorList>
            <person name="Eriksson T."/>
            <person name="Andere A."/>
            <person name="Kelstrup H."/>
            <person name="Emery V."/>
            <person name="Picard C."/>
        </authorList>
    </citation>
    <scope>NUCLEOTIDE SEQUENCE</scope>
    <source>
        <strain evidence="2">Stoneville</strain>
        <tissue evidence="2">Whole head</tissue>
    </source>
</reference>
<feature type="compositionally biased region" description="Basic and acidic residues" evidence="1">
    <location>
        <begin position="370"/>
        <end position="385"/>
    </location>
</feature>
<name>A0A8J6LJS8_TENMO</name>
<evidence type="ECO:0000256" key="1">
    <source>
        <dbReference type="SAM" id="MobiDB-lite"/>
    </source>
</evidence>
<comment type="caution">
    <text evidence="2">The sequence shown here is derived from an EMBL/GenBank/DDBJ whole genome shotgun (WGS) entry which is preliminary data.</text>
</comment>
<dbReference type="AlphaFoldDB" id="A0A8J6LJS8"/>
<proteinExistence type="predicted"/>
<evidence type="ECO:0000313" key="3">
    <source>
        <dbReference type="Proteomes" id="UP000719412"/>
    </source>
</evidence>
<dbReference type="EMBL" id="JABDTM020008472">
    <property type="protein sequence ID" value="KAH0821302.1"/>
    <property type="molecule type" value="Genomic_DNA"/>
</dbReference>
<gene>
    <name evidence="2" type="ORF">GEV33_001490</name>
</gene>
<evidence type="ECO:0000313" key="2">
    <source>
        <dbReference type="EMBL" id="KAH0821302.1"/>
    </source>
</evidence>
<protein>
    <submittedName>
        <fullName evidence="2">Uncharacterized protein</fullName>
    </submittedName>
</protein>
<keyword evidence="3" id="KW-1185">Reference proteome</keyword>
<accession>A0A8J6LJS8</accession>
<sequence>MPRIRNSYVSSSASKCLTLNCSSILTKTHRDSTVTAPGSQGVFRGRGRGFGFLKNGRQAAIVLSWLLLVQLPGQVLRSYSSKRPFDLRCDLGDTVLKINDRLCERCSPKWSPLRTIWLRIALRTIWLRIALRTIWLRIALRTIWLRIALRTIWLRIALRTIWLRIALRTIWLRIALRTIWLRIALRTIWLRIALRTTPNELSCDTVLDQFIQTGLTLNWIEPPLIHGLSEMNSKLNGASLASLRRLSTKCPTSAFLISVPQSHKSRKSSRARFSTLFSCAIRRAALAWYCAIKNVHFRWCYTCACHDRWTVMASVCLPRNYTERENSDFGRYCVGQKKDRKKDGVEKKEMTFRQVTKGEKGPNIAVRSPIAEKRRRESEEKEKVKVGPPVVAGTNDSKLKLSASGMSDVKNLKAGWARRAAKRRLPPGPDQTAGKIPLNKITKVKSSEKGGGRSSPVYAARICREVLEVLPRPKTKDINK</sequence>
<reference evidence="2" key="2">
    <citation type="submission" date="2021-08" db="EMBL/GenBank/DDBJ databases">
        <authorList>
            <person name="Eriksson T."/>
        </authorList>
    </citation>
    <scope>NUCLEOTIDE SEQUENCE</scope>
    <source>
        <strain evidence="2">Stoneville</strain>
        <tissue evidence="2">Whole head</tissue>
    </source>
</reference>